<comment type="caution">
    <text evidence="1">The sequence shown here is derived from an EMBL/GenBank/DDBJ whole genome shotgun (WGS) entry which is preliminary data.</text>
</comment>
<organism evidence="1 2">
    <name type="scientific">Gossypium laxum</name>
    <dbReference type="NCBI Taxonomy" id="34288"/>
    <lineage>
        <taxon>Eukaryota</taxon>
        <taxon>Viridiplantae</taxon>
        <taxon>Streptophyta</taxon>
        <taxon>Embryophyta</taxon>
        <taxon>Tracheophyta</taxon>
        <taxon>Spermatophyta</taxon>
        <taxon>Magnoliopsida</taxon>
        <taxon>eudicotyledons</taxon>
        <taxon>Gunneridae</taxon>
        <taxon>Pentapetalae</taxon>
        <taxon>rosids</taxon>
        <taxon>malvids</taxon>
        <taxon>Malvales</taxon>
        <taxon>Malvaceae</taxon>
        <taxon>Malvoideae</taxon>
        <taxon>Gossypium</taxon>
    </lineage>
</organism>
<gene>
    <name evidence="1" type="ORF">Golax_022528</name>
</gene>
<evidence type="ECO:0000313" key="2">
    <source>
        <dbReference type="Proteomes" id="UP000593574"/>
    </source>
</evidence>
<proteinExistence type="predicted"/>
<dbReference type="EMBL" id="JABEZV010438699">
    <property type="protein sequence ID" value="MBA0729621.1"/>
    <property type="molecule type" value="Genomic_DNA"/>
</dbReference>
<reference evidence="1 2" key="1">
    <citation type="journal article" date="2019" name="Genome Biol. Evol.">
        <title>Insights into the evolution of the New World diploid cottons (Gossypium, subgenus Houzingenia) based on genome sequencing.</title>
        <authorList>
            <person name="Grover C.E."/>
            <person name="Arick M.A. 2nd"/>
            <person name="Thrash A."/>
            <person name="Conover J.L."/>
            <person name="Sanders W.S."/>
            <person name="Peterson D.G."/>
            <person name="Frelichowski J.E."/>
            <person name="Scheffler J.A."/>
            <person name="Scheffler B.E."/>
            <person name="Wendel J.F."/>
        </authorList>
    </citation>
    <scope>NUCLEOTIDE SEQUENCE [LARGE SCALE GENOMIC DNA]</scope>
    <source>
        <strain evidence="1">4</strain>
        <tissue evidence="1">Leaf</tissue>
    </source>
</reference>
<evidence type="ECO:0000313" key="1">
    <source>
        <dbReference type="EMBL" id="MBA0729621.1"/>
    </source>
</evidence>
<name>A0A7J9AZW4_9ROSI</name>
<protein>
    <submittedName>
        <fullName evidence="1">Uncharacterized protein</fullName>
    </submittedName>
</protein>
<keyword evidence="2" id="KW-1185">Reference proteome</keyword>
<accession>A0A7J9AZW4</accession>
<feature type="non-terminal residue" evidence="1">
    <location>
        <position position="32"/>
    </location>
</feature>
<dbReference type="Proteomes" id="UP000593574">
    <property type="component" value="Unassembled WGS sequence"/>
</dbReference>
<dbReference type="AlphaFoldDB" id="A0A7J9AZW4"/>
<sequence length="32" mass="3667">MRRDSWKASFLVDLRSSPEMVTKHAMASKGML</sequence>